<dbReference type="EMBL" id="JBHSMC010000014">
    <property type="protein sequence ID" value="MFC5465303.1"/>
    <property type="molecule type" value="Genomic_DNA"/>
</dbReference>
<comment type="similarity">
    <text evidence="2">Belongs to the MurCDEF family. MurE subfamily.</text>
</comment>
<keyword evidence="8 12" id="KW-0133">Cell shape</keyword>
<dbReference type="PROSITE" id="PS01011">
    <property type="entry name" value="FOLYLPOLYGLU_SYNT_1"/>
    <property type="match status" value="1"/>
</dbReference>
<dbReference type="NCBIfam" id="NF001126">
    <property type="entry name" value="PRK00139.1-4"/>
    <property type="match status" value="1"/>
</dbReference>
<comment type="pathway">
    <text evidence="1 12">Cell wall biogenesis; peptidoglycan biosynthesis.</text>
</comment>
<dbReference type="NCBIfam" id="TIGR01085">
    <property type="entry name" value="murE"/>
    <property type="match status" value="1"/>
</dbReference>
<evidence type="ECO:0000256" key="6">
    <source>
        <dbReference type="ARBA" id="ARBA00022741"/>
    </source>
</evidence>
<organism evidence="16 17">
    <name type="scientific">Lederbergia graminis</name>
    <dbReference type="NCBI Taxonomy" id="735518"/>
    <lineage>
        <taxon>Bacteria</taxon>
        <taxon>Bacillati</taxon>
        <taxon>Bacillota</taxon>
        <taxon>Bacilli</taxon>
        <taxon>Bacillales</taxon>
        <taxon>Bacillaceae</taxon>
        <taxon>Lederbergia</taxon>
    </lineage>
</organism>
<keyword evidence="3" id="KW-0963">Cytoplasm</keyword>
<dbReference type="PANTHER" id="PTHR23135:SF4">
    <property type="entry name" value="UDP-N-ACETYLMURAMOYL-L-ALANYL-D-GLUTAMATE--2,6-DIAMINOPIMELATE LIGASE MURE HOMOLOG, CHLOROPLASTIC"/>
    <property type="match status" value="1"/>
</dbReference>
<keyword evidence="9 12" id="KW-0573">Peptidoglycan synthesis</keyword>
<evidence type="ECO:0000256" key="4">
    <source>
        <dbReference type="ARBA" id="ARBA00022598"/>
    </source>
</evidence>
<dbReference type="InterPro" id="IPR004101">
    <property type="entry name" value="Mur_ligase_C"/>
</dbReference>
<evidence type="ECO:0000259" key="14">
    <source>
        <dbReference type="Pfam" id="PF02875"/>
    </source>
</evidence>
<dbReference type="InterPro" id="IPR000713">
    <property type="entry name" value="Mur_ligase_N"/>
</dbReference>
<dbReference type="SUPFAM" id="SSF53244">
    <property type="entry name" value="MurD-like peptide ligases, peptide-binding domain"/>
    <property type="match status" value="1"/>
</dbReference>
<evidence type="ECO:0000259" key="15">
    <source>
        <dbReference type="Pfam" id="PF08245"/>
    </source>
</evidence>
<dbReference type="InterPro" id="IPR005761">
    <property type="entry name" value="UDP-N-AcMur-Glu-dNH2Pim_ligase"/>
</dbReference>
<gene>
    <name evidence="16" type="ORF">ACFPM4_11135</name>
</gene>
<dbReference type="RefSeq" id="WP_382351441.1">
    <property type="nucleotide sequence ID" value="NZ_JBHSMC010000014.1"/>
</dbReference>
<accession>A0ABW0LI55</accession>
<evidence type="ECO:0000256" key="9">
    <source>
        <dbReference type="ARBA" id="ARBA00022984"/>
    </source>
</evidence>
<dbReference type="Gene3D" id="3.90.190.20">
    <property type="entry name" value="Mur ligase, C-terminal domain"/>
    <property type="match status" value="1"/>
</dbReference>
<evidence type="ECO:0000313" key="17">
    <source>
        <dbReference type="Proteomes" id="UP001596147"/>
    </source>
</evidence>
<dbReference type="InterPro" id="IPR036565">
    <property type="entry name" value="Mur-like_cat_sf"/>
</dbReference>
<feature type="domain" description="Mur ligase central" evidence="15">
    <location>
        <begin position="110"/>
        <end position="302"/>
    </location>
</feature>
<name>A0ABW0LI55_9BACI</name>
<reference evidence="17" key="1">
    <citation type="journal article" date="2019" name="Int. J. Syst. Evol. Microbiol.">
        <title>The Global Catalogue of Microorganisms (GCM) 10K type strain sequencing project: providing services to taxonomists for standard genome sequencing and annotation.</title>
        <authorList>
            <consortium name="The Broad Institute Genomics Platform"/>
            <consortium name="The Broad Institute Genome Sequencing Center for Infectious Disease"/>
            <person name="Wu L."/>
            <person name="Ma J."/>
        </authorList>
    </citation>
    <scope>NUCLEOTIDE SEQUENCE [LARGE SCALE GENOMIC DNA]</scope>
    <source>
        <strain evidence="17">CGMCC 1.12237</strain>
    </source>
</reference>
<evidence type="ECO:0000256" key="12">
    <source>
        <dbReference type="RuleBase" id="RU004135"/>
    </source>
</evidence>
<keyword evidence="11 12" id="KW-0961">Cell wall biogenesis/degradation</keyword>
<evidence type="ECO:0000256" key="10">
    <source>
        <dbReference type="ARBA" id="ARBA00023306"/>
    </source>
</evidence>
<dbReference type="Pfam" id="PF02875">
    <property type="entry name" value="Mur_ligase_C"/>
    <property type="match status" value="1"/>
</dbReference>
<evidence type="ECO:0000259" key="13">
    <source>
        <dbReference type="Pfam" id="PF01225"/>
    </source>
</evidence>
<keyword evidence="7" id="KW-0067">ATP-binding</keyword>
<dbReference type="InterPro" id="IPR036615">
    <property type="entry name" value="Mur_ligase_C_dom_sf"/>
</dbReference>
<sequence>MKLGNLLNQLSELTSIHNDEFDSIEIVGISANSEEIQPGYLFIAIPGYQTDGHDYIESALSAGAAVIVGEKDKSDLPVPYIKVSNSRLALAMLACEFYGNPSRNHIVIGITGTNGKTTTSFMLKHMLESAGKTCALFGSVYNIVNGQITSSQRNTTLDAIELQKQIAASQDDFIIIEVSSHGIAQHRIWGIEFDVCLFTNLDQDHLDYHHNMEEYFKVKASLFDQLSTQGRAVINCYDSWGEKLADLISQKEIIPLGKDAYFLERKSSDPIAHLFLNNESYKLKLNMLGIHNFQNAAMAFLTASQLGINGQLMEDCLQSFSGVPGRFEVFQHPCGANFIVDYAHTAAAFSQCLQTALEMKAKSITHIFGFRGDRDPNKRREMADVSCEFSDLSILTFDDLNSIPHKKMEETLLQYHKDGKTLVIPDRTLAIKHAWDTATNGEWVIITGKGHENYQQEFELPTSSDAETLQYLLNNSNEQEASIS</sequence>
<dbReference type="Pfam" id="PF08245">
    <property type="entry name" value="Mur_ligase_M"/>
    <property type="match status" value="1"/>
</dbReference>
<evidence type="ECO:0000256" key="8">
    <source>
        <dbReference type="ARBA" id="ARBA00022960"/>
    </source>
</evidence>
<dbReference type="Proteomes" id="UP001596147">
    <property type="component" value="Unassembled WGS sequence"/>
</dbReference>
<comment type="subcellular location">
    <subcellularLocation>
        <location evidence="12">Cytoplasm</location>
    </subcellularLocation>
</comment>
<evidence type="ECO:0000256" key="7">
    <source>
        <dbReference type="ARBA" id="ARBA00022840"/>
    </source>
</evidence>
<keyword evidence="6" id="KW-0547">Nucleotide-binding</keyword>
<dbReference type="InterPro" id="IPR013221">
    <property type="entry name" value="Mur_ligase_cen"/>
</dbReference>
<evidence type="ECO:0000256" key="5">
    <source>
        <dbReference type="ARBA" id="ARBA00022618"/>
    </source>
</evidence>
<dbReference type="InterPro" id="IPR035911">
    <property type="entry name" value="MurE/MurF_N"/>
</dbReference>
<protein>
    <submittedName>
        <fullName evidence="16">UDP-N-acetylmuramoyl-L-alanyl-D-glutamate--2, 6-diaminopimelate ligase</fullName>
        <ecNumber evidence="16">6.3.2.13</ecNumber>
    </submittedName>
</protein>
<keyword evidence="5 12" id="KW-0132">Cell division</keyword>
<dbReference type="EC" id="6.3.2.13" evidence="16"/>
<evidence type="ECO:0000256" key="1">
    <source>
        <dbReference type="ARBA" id="ARBA00004752"/>
    </source>
</evidence>
<evidence type="ECO:0000256" key="3">
    <source>
        <dbReference type="ARBA" id="ARBA00022490"/>
    </source>
</evidence>
<proteinExistence type="inferred from homology"/>
<comment type="caution">
    <text evidence="16">The sequence shown here is derived from an EMBL/GenBank/DDBJ whole genome shotgun (WGS) entry which is preliminary data.</text>
</comment>
<dbReference type="SUPFAM" id="SSF53623">
    <property type="entry name" value="MurD-like peptide ligases, catalytic domain"/>
    <property type="match status" value="1"/>
</dbReference>
<feature type="domain" description="Mur ligase C-terminal" evidence="14">
    <location>
        <begin position="325"/>
        <end position="450"/>
    </location>
</feature>
<dbReference type="SUPFAM" id="SSF63418">
    <property type="entry name" value="MurE/MurF N-terminal domain"/>
    <property type="match status" value="1"/>
</dbReference>
<dbReference type="Gene3D" id="3.40.1190.10">
    <property type="entry name" value="Mur-like, catalytic domain"/>
    <property type="match status" value="1"/>
</dbReference>
<evidence type="ECO:0000256" key="2">
    <source>
        <dbReference type="ARBA" id="ARBA00005898"/>
    </source>
</evidence>
<dbReference type="InterPro" id="IPR018109">
    <property type="entry name" value="Folylpolyglutamate_synth_CS"/>
</dbReference>
<evidence type="ECO:0000313" key="16">
    <source>
        <dbReference type="EMBL" id="MFC5465303.1"/>
    </source>
</evidence>
<keyword evidence="17" id="KW-1185">Reference proteome</keyword>
<dbReference type="GO" id="GO:0008765">
    <property type="term" value="F:UDP-N-acetylmuramoylalanyl-D-glutamate-2,6-diaminopimelate ligase activity"/>
    <property type="evidence" value="ECO:0007669"/>
    <property type="project" value="UniProtKB-EC"/>
</dbReference>
<dbReference type="Pfam" id="PF01225">
    <property type="entry name" value="Mur_ligase"/>
    <property type="match status" value="1"/>
</dbReference>
<evidence type="ECO:0000256" key="11">
    <source>
        <dbReference type="ARBA" id="ARBA00023316"/>
    </source>
</evidence>
<dbReference type="Gene3D" id="3.40.1390.10">
    <property type="entry name" value="MurE/MurF, N-terminal domain"/>
    <property type="match status" value="1"/>
</dbReference>
<dbReference type="PANTHER" id="PTHR23135">
    <property type="entry name" value="MUR LIGASE FAMILY MEMBER"/>
    <property type="match status" value="1"/>
</dbReference>
<feature type="domain" description="Mur ligase N-terminal catalytic" evidence="13">
    <location>
        <begin position="25"/>
        <end position="98"/>
    </location>
</feature>
<keyword evidence="10 12" id="KW-0131">Cell cycle</keyword>
<keyword evidence="4 16" id="KW-0436">Ligase</keyword>